<protein>
    <recommendedName>
        <fullName evidence="2">Amidohydrolase-related domain-containing protein</fullName>
    </recommendedName>
</protein>
<dbReference type="OrthoDB" id="45530at2759"/>
<dbReference type="EMBL" id="CM000610">
    <property type="protein sequence ID" value="EEC48555.1"/>
    <property type="molecule type" value="Genomic_DNA"/>
</dbReference>
<feature type="transmembrane region" description="Helical" evidence="1">
    <location>
        <begin position="46"/>
        <end position="66"/>
    </location>
</feature>
<dbReference type="PaxDb" id="2850-Phatr35101"/>
<accession>B7FXK2</accession>
<dbReference type="GO" id="GO:0004038">
    <property type="term" value="F:allantoinase activity"/>
    <property type="evidence" value="ECO:0007669"/>
    <property type="project" value="TreeGrafter"/>
</dbReference>
<dbReference type="GeneID" id="7200525"/>
<evidence type="ECO:0000256" key="1">
    <source>
        <dbReference type="SAM" id="Phobius"/>
    </source>
</evidence>
<keyword evidence="1" id="KW-0812">Transmembrane</keyword>
<organism evidence="3 4">
    <name type="scientific">Phaeodactylum tricornutum (strain CCAP 1055/1)</name>
    <dbReference type="NCBI Taxonomy" id="556484"/>
    <lineage>
        <taxon>Eukaryota</taxon>
        <taxon>Sar</taxon>
        <taxon>Stramenopiles</taxon>
        <taxon>Ochrophyta</taxon>
        <taxon>Bacillariophyta</taxon>
        <taxon>Bacillariophyceae</taxon>
        <taxon>Bacillariophycidae</taxon>
        <taxon>Naviculales</taxon>
        <taxon>Phaeodactylaceae</taxon>
        <taxon>Phaeodactylum</taxon>
    </lineage>
</organism>
<dbReference type="PANTHER" id="PTHR43668:SF2">
    <property type="entry name" value="ALLANTOINASE"/>
    <property type="match status" value="1"/>
</dbReference>
<evidence type="ECO:0000259" key="2">
    <source>
        <dbReference type="Pfam" id="PF01979"/>
    </source>
</evidence>
<dbReference type="GO" id="GO:0005737">
    <property type="term" value="C:cytoplasm"/>
    <property type="evidence" value="ECO:0007669"/>
    <property type="project" value="TreeGrafter"/>
</dbReference>
<name>B7FXK2_PHATC</name>
<dbReference type="AlphaFoldDB" id="B7FXK2"/>
<keyword evidence="4" id="KW-1185">Reference proteome</keyword>
<dbReference type="InterPro" id="IPR032466">
    <property type="entry name" value="Metal_Hydrolase"/>
</dbReference>
<dbReference type="eggNOG" id="KOG2584">
    <property type="taxonomic scope" value="Eukaryota"/>
</dbReference>
<dbReference type="InterPro" id="IPR050138">
    <property type="entry name" value="DHOase/Allantoinase_Hydrolase"/>
</dbReference>
<evidence type="ECO:0000313" key="3">
    <source>
        <dbReference type="EMBL" id="EEC48555.1"/>
    </source>
</evidence>
<dbReference type="InterPro" id="IPR006680">
    <property type="entry name" value="Amidohydro-rel"/>
</dbReference>
<dbReference type="Gene3D" id="3.20.20.140">
    <property type="entry name" value="Metal-dependent hydrolases"/>
    <property type="match status" value="1"/>
</dbReference>
<dbReference type="InParanoid" id="B7FXK2"/>
<dbReference type="RefSeq" id="XP_002179569.1">
    <property type="nucleotide sequence ID" value="XM_002179533.1"/>
</dbReference>
<keyword evidence="1" id="KW-1133">Transmembrane helix</keyword>
<keyword evidence="1" id="KW-0472">Membrane</keyword>
<reference evidence="4" key="2">
    <citation type="submission" date="2008-08" db="EMBL/GenBank/DDBJ databases">
        <authorList>
            <consortium name="Diatom Consortium"/>
            <person name="Grigoriev I."/>
            <person name="Grimwood J."/>
            <person name="Kuo A."/>
            <person name="Otillar R.P."/>
            <person name="Salamov A."/>
            <person name="Detter J.C."/>
            <person name="Lindquist E."/>
            <person name="Shapiro H."/>
            <person name="Lucas S."/>
            <person name="Glavina del Rio T."/>
            <person name="Pitluck S."/>
            <person name="Rokhsar D."/>
            <person name="Bowler C."/>
        </authorList>
    </citation>
    <scope>GENOME REANNOTATION</scope>
    <source>
        <strain evidence="4">CCAP 1055/1</strain>
    </source>
</reference>
<dbReference type="KEGG" id="pti:PHATRDRAFT_35101"/>
<dbReference type="SUPFAM" id="SSF51338">
    <property type="entry name" value="Composite domain of metallo-dependent hydrolases"/>
    <property type="match status" value="1"/>
</dbReference>
<proteinExistence type="predicted"/>
<dbReference type="HOGENOM" id="CLU_015572_4_0_1"/>
<reference evidence="3 4" key="1">
    <citation type="journal article" date="2008" name="Nature">
        <title>The Phaeodactylum genome reveals the evolutionary history of diatom genomes.</title>
        <authorList>
            <person name="Bowler C."/>
            <person name="Allen A.E."/>
            <person name="Badger J.H."/>
            <person name="Grimwood J."/>
            <person name="Jabbari K."/>
            <person name="Kuo A."/>
            <person name="Maheswari U."/>
            <person name="Martens C."/>
            <person name="Maumus F."/>
            <person name="Otillar R.P."/>
            <person name="Rayko E."/>
            <person name="Salamov A."/>
            <person name="Vandepoele K."/>
            <person name="Beszteri B."/>
            <person name="Gruber A."/>
            <person name="Heijde M."/>
            <person name="Katinka M."/>
            <person name="Mock T."/>
            <person name="Valentin K."/>
            <person name="Verret F."/>
            <person name="Berges J.A."/>
            <person name="Brownlee C."/>
            <person name="Cadoret J.P."/>
            <person name="Chiovitti A."/>
            <person name="Choi C.J."/>
            <person name="Coesel S."/>
            <person name="De Martino A."/>
            <person name="Detter J.C."/>
            <person name="Durkin C."/>
            <person name="Falciatore A."/>
            <person name="Fournet J."/>
            <person name="Haruta M."/>
            <person name="Huysman M.J."/>
            <person name="Jenkins B.D."/>
            <person name="Jiroutova K."/>
            <person name="Jorgensen R.E."/>
            <person name="Joubert Y."/>
            <person name="Kaplan A."/>
            <person name="Kroger N."/>
            <person name="Kroth P.G."/>
            <person name="La Roche J."/>
            <person name="Lindquist E."/>
            <person name="Lommer M."/>
            <person name="Martin-Jezequel V."/>
            <person name="Lopez P.J."/>
            <person name="Lucas S."/>
            <person name="Mangogna M."/>
            <person name="McGinnis K."/>
            <person name="Medlin L.K."/>
            <person name="Montsant A."/>
            <person name="Oudot-Le Secq M.P."/>
            <person name="Napoli C."/>
            <person name="Obornik M."/>
            <person name="Parker M.S."/>
            <person name="Petit J.L."/>
            <person name="Porcel B.M."/>
            <person name="Poulsen N."/>
            <person name="Robison M."/>
            <person name="Rychlewski L."/>
            <person name="Rynearson T.A."/>
            <person name="Schmutz J."/>
            <person name="Shapiro H."/>
            <person name="Siaut M."/>
            <person name="Stanley M."/>
            <person name="Sussman M.R."/>
            <person name="Taylor A.R."/>
            <person name="Vardi A."/>
            <person name="von Dassow P."/>
            <person name="Vyverman W."/>
            <person name="Willis A."/>
            <person name="Wyrwicz L.S."/>
            <person name="Rokhsar D.S."/>
            <person name="Weissenbach J."/>
            <person name="Armbrust E.V."/>
            <person name="Green B.R."/>
            <person name="Van de Peer Y."/>
            <person name="Grigoriev I.V."/>
        </authorList>
    </citation>
    <scope>NUCLEOTIDE SEQUENCE [LARGE SCALE GENOMIC DNA]</scope>
    <source>
        <strain evidence="3 4">CCAP 1055/1</strain>
    </source>
</reference>
<dbReference type="Proteomes" id="UP000000759">
    <property type="component" value="Chromosome 7"/>
</dbReference>
<dbReference type="SUPFAM" id="SSF51556">
    <property type="entry name" value="Metallo-dependent hydrolases"/>
    <property type="match status" value="1"/>
</dbReference>
<dbReference type="Pfam" id="PF01979">
    <property type="entry name" value="Amidohydro_1"/>
    <property type="match status" value="1"/>
</dbReference>
<evidence type="ECO:0000313" key="4">
    <source>
        <dbReference type="Proteomes" id="UP000000759"/>
    </source>
</evidence>
<gene>
    <name evidence="3" type="ORF">PHATRDRAFT_35101</name>
</gene>
<dbReference type="PANTHER" id="PTHR43668">
    <property type="entry name" value="ALLANTOINASE"/>
    <property type="match status" value="1"/>
</dbReference>
<dbReference type="GO" id="GO:0006145">
    <property type="term" value="P:purine nucleobase catabolic process"/>
    <property type="evidence" value="ECO:0007669"/>
    <property type="project" value="TreeGrafter"/>
</dbReference>
<dbReference type="STRING" id="556484.B7FXK2"/>
<dbReference type="InterPro" id="IPR011059">
    <property type="entry name" value="Metal-dep_hydrolase_composite"/>
</dbReference>
<feature type="domain" description="Amidohydrolase-related" evidence="2">
    <location>
        <begin position="168"/>
        <end position="519"/>
    </location>
</feature>
<sequence length="570" mass="62396">MTSALQNLTIFYLLPFGYYVLADDNPVTGAIRSESKEYIGCPWWVFDFLVESVVCLLLAVTATAVFRSAAMNRVATHLSPRVHSVGRAVAPKAWCPPTVLWSGRVVTATSPPFGNGQESIIMEQPAAVVVNSEGLIADILTNVTEAEACRLSQSENCEFVNLGPSMVLSPGMIDVHCHISELGRDWEGYHTATRAAAAGGITTLVGMPLNSIPSTTTVDALEQEIEAALDTTLLADVANLKNDAFELKALLSAGVFGLKAFLSPLPPNAGYESVSPAQLAEAAKICGTYDRPILVHAELMSLDVCQERLEDAYRGQSLKSYKAHVQSRPPQWEQNAVQVVCDQTMHCKMHIVHLSEASCLEIIAATKKHLEKFAKEQNISVETCSHYLLFDCDSIPDGETRLKCFPPIRNKANRELLWNTGIRGGLISMVTSDHSPCPSKMRNLDTLNVKDAWAGLTSLQYQLPATWTASQMRGLDYSLVDMARWWSLSPSTLPTGMSDIKGKIAIGHQADFVAWDPQYTGPPNGNSTEYHRWKDSYLGTMSLRGRVIVKLPFATTLLLNQRQGSKILLG</sequence>